<keyword evidence="9" id="KW-1185">Reference proteome</keyword>
<evidence type="ECO:0000256" key="3">
    <source>
        <dbReference type="ARBA" id="ARBA00022692"/>
    </source>
</evidence>
<evidence type="ECO:0000256" key="1">
    <source>
        <dbReference type="ARBA" id="ARBA00004370"/>
    </source>
</evidence>
<dbReference type="PANTHER" id="PTHR14948">
    <property type="entry name" value="NG5"/>
    <property type="match status" value="1"/>
</dbReference>
<protein>
    <submittedName>
        <fullName evidence="8">Uncharacterized protein</fullName>
    </submittedName>
</protein>
<keyword evidence="4 7" id="KW-1133">Transmembrane helix</keyword>
<gene>
    <name evidence="8" type="ORF">QQF64_009326</name>
</gene>
<dbReference type="InterPro" id="IPR007593">
    <property type="entry name" value="CD225/Dispanin_fam"/>
</dbReference>
<dbReference type="InterPro" id="IPR051423">
    <property type="entry name" value="CD225/Dispanin"/>
</dbReference>
<feature type="region of interest" description="Disordered" evidence="6">
    <location>
        <begin position="1"/>
        <end position="29"/>
    </location>
</feature>
<evidence type="ECO:0000256" key="4">
    <source>
        <dbReference type="ARBA" id="ARBA00022989"/>
    </source>
</evidence>
<accession>A0ABR3M489</accession>
<evidence type="ECO:0000256" key="7">
    <source>
        <dbReference type="SAM" id="Phobius"/>
    </source>
</evidence>
<evidence type="ECO:0000256" key="2">
    <source>
        <dbReference type="ARBA" id="ARBA00006843"/>
    </source>
</evidence>
<name>A0ABR3M489_9TELE</name>
<organism evidence="8 9">
    <name type="scientific">Cirrhinus molitorella</name>
    <name type="common">mud carp</name>
    <dbReference type="NCBI Taxonomy" id="172907"/>
    <lineage>
        <taxon>Eukaryota</taxon>
        <taxon>Metazoa</taxon>
        <taxon>Chordata</taxon>
        <taxon>Craniata</taxon>
        <taxon>Vertebrata</taxon>
        <taxon>Euteleostomi</taxon>
        <taxon>Actinopterygii</taxon>
        <taxon>Neopterygii</taxon>
        <taxon>Teleostei</taxon>
        <taxon>Ostariophysi</taxon>
        <taxon>Cypriniformes</taxon>
        <taxon>Cyprinidae</taxon>
        <taxon>Labeoninae</taxon>
        <taxon>Labeonini</taxon>
        <taxon>Cirrhinus</taxon>
    </lineage>
</organism>
<evidence type="ECO:0000256" key="5">
    <source>
        <dbReference type="ARBA" id="ARBA00023136"/>
    </source>
</evidence>
<keyword evidence="5 7" id="KW-0472">Membrane</keyword>
<dbReference type="PANTHER" id="PTHR14948:SF46">
    <property type="entry name" value="DISPANIN SUBFAMILY A MEMBER 2B-LIKE-RELATED"/>
    <property type="match status" value="1"/>
</dbReference>
<evidence type="ECO:0000313" key="8">
    <source>
        <dbReference type="EMBL" id="KAL1258749.1"/>
    </source>
</evidence>
<feature type="transmembrane region" description="Helical" evidence="7">
    <location>
        <begin position="81"/>
        <end position="102"/>
    </location>
</feature>
<evidence type="ECO:0000256" key="6">
    <source>
        <dbReference type="SAM" id="MobiDB-lite"/>
    </source>
</evidence>
<comment type="caution">
    <text evidence="8">The sequence shown here is derived from an EMBL/GenBank/DDBJ whole genome shotgun (WGS) entry which is preliminary data.</text>
</comment>
<comment type="subcellular location">
    <subcellularLocation>
        <location evidence="1">Membrane</location>
    </subcellularLocation>
</comment>
<feature type="transmembrane region" description="Helical" evidence="7">
    <location>
        <begin position="126"/>
        <end position="147"/>
    </location>
</feature>
<evidence type="ECO:0000313" key="9">
    <source>
        <dbReference type="Proteomes" id="UP001558613"/>
    </source>
</evidence>
<proteinExistence type="inferred from homology"/>
<reference evidence="8 9" key="1">
    <citation type="submission" date="2023-09" db="EMBL/GenBank/DDBJ databases">
        <authorList>
            <person name="Wang M."/>
        </authorList>
    </citation>
    <scope>NUCLEOTIDE SEQUENCE [LARGE SCALE GENOMIC DNA]</scope>
    <source>
        <strain evidence="8">GT-2023</strain>
        <tissue evidence="8">Liver</tissue>
    </source>
</reference>
<keyword evidence="3 7" id="KW-0812">Transmembrane</keyword>
<dbReference type="Proteomes" id="UP001558613">
    <property type="component" value="Unassembled WGS sequence"/>
</dbReference>
<dbReference type="Pfam" id="PF04505">
    <property type="entry name" value="CD225"/>
    <property type="match status" value="1"/>
</dbReference>
<sequence>MDPSQSYNQPPVAYDSSEKSVMLQPAANPPVYQNNPAGYPPSFASSSVQGSYPGQSVVTVQPAVFVSATPLANPMPEYTCYSIFTLICCCLPLGAAALVYSLSTRSANHSGHLELAKKNSETARNLNHAAVVVGIILIVLMFLYEFLWNNKNTYP</sequence>
<comment type="similarity">
    <text evidence="2">Belongs to the CD225/Dispanin family.</text>
</comment>
<dbReference type="EMBL" id="JAYMGO010000016">
    <property type="protein sequence ID" value="KAL1258749.1"/>
    <property type="molecule type" value="Genomic_DNA"/>
</dbReference>